<name>A0A561UVR9_9ACTN</name>
<feature type="transmembrane region" description="Helical" evidence="1">
    <location>
        <begin position="30"/>
        <end position="52"/>
    </location>
</feature>
<dbReference type="InterPro" id="IPR036259">
    <property type="entry name" value="MFS_trans_sf"/>
</dbReference>
<dbReference type="AlphaFoldDB" id="A0A561UVR9"/>
<keyword evidence="1" id="KW-0472">Membrane</keyword>
<organism evidence="2 3">
    <name type="scientific">Streptomyces brevispora</name>
    <dbReference type="NCBI Taxonomy" id="887462"/>
    <lineage>
        <taxon>Bacteria</taxon>
        <taxon>Bacillati</taxon>
        <taxon>Actinomycetota</taxon>
        <taxon>Actinomycetes</taxon>
        <taxon>Kitasatosporales</taxon>
        <taxon>Streptomycetaceae</taxon>
        <taxon>Streptomyces</taxon>
    </lineage>
</organism>
<gene>
    <name evidence="2" type="ORF">FHX80_111885</name>
</gene>
<evidence type="ECO:0000313" key="2">
    <source>
        <dbReference type="EMBL" id="TWG03458.1"/>
    </source>
</evidence>
<accession>A0A561UVR9</accession>
<keyword evidence="1" id="KW-0812">Transmembrane</keyword>
<comment type="caution">
    <text evidence="2">The sequence shown here is derived from an EMBL/GenBank/DDBJ whole genome shotgun (WGS) entry which is preliminary data.</text>
</comment>
<evidence type="ECO:0000313" key="3">
    <source>
        <dbReference type="Proteomes" id="UP000318186"/>
    </source>
</evidence>
<proteinExistence type="predicted"/>
<dbReference type="EMBL" id="VIWW01000001">
    <property type="protein sequence ID" value="TWG03458.1"/>
    <property type="molecule type" value="Genomic_DNA"/>
</dbReference>
<dbReference type="Gene3D" id="1.20.1250.20">
    <property type="entry name" value="MFS general substrate transporter like domains"/>
    <property type="match status" value="1"/>
</dbReference>
<protein>
    <submittedName>
        <fullName evidence="2">Uncharacterized protein</fullName>
    </submittedName>
</protein>
<reference evidence="2 3" key="1">
    <citation type="submission" date="2019-06" db="EMBL/GenBank/DDBJ databases">
        <title>Sequencing the genomes of 1000 actinobacteria strains.</title>
        <authorList>
            <person name="Klenk H.-P."/>
        </authorList>
    </citation>
    <scope>NUCLEOTIDE SEQUENCE [LARGE SCALE GENOMIC DNA]</scope>
    <source>
        <strain evidence="2 3">DSM 42059</strain>
    </source>
</reference>
<evidence type="ECO:0000256" key="1">
    <source>
        <dbReference type="SAM" id="Phobius"/>
    </source>
</evidence>
<sequence>MGLIGAVGALGGLGIDLAFRQSFRTSGTGTAAFWSFLVLYGVCSVLTWAVYLRRTAAVPAKPRLRHAEV</sequence>
<dbReference type="Proteomes" id="UP000318186">
    <property type="component" value="Unassembled WGS sequence"/>
</dbReference>
<keyword evidence="1" id="KW-1133">Transmembrane helix</keyword>